<feature type="compositionally biased region" description="Basic and acidic residues" evidence="4">
    <location>
        <begin position="528"/>
        <end position="544"/>
    </location>
</feature>
<comment type="similarity">
    <text evidence="2">Belongs to the FliK family.</text>
</comment>
<reference evidence="6 7" key="1">
    <citation type="submission" date="2007-10" db="EMBL/GenBank/DDBJ databases">
        <authorList>
            <person name="Yayanos A."/>
            <person name="Ferriera S."/>
            <person name="Johnson J."/>
            <person name="Kravitz S."/>
            <person name="Halpern A."/>
            <person name="Remington K."/>
            <person name="Beeson K."/>
            <person name="Tran B."/>
            <person name="Rogers Y.-H."/>
            <person name="Friedman R."/>
            <person name="Venter J.C."/>
        </authorList>
    </citation>
    <scope>NUCLEOTIDE SEQUENCE [LARGE SCALE GENOMIC DNA]</scope>
    <source>
        <strain evidence="6 7">KT99</strain>
    </source>
</reference>
<dbReference type="InterPro" id="IPR038610">
    <property type="entry name" value="FliK-like_C_sf"/>
</dbReference>
<feature type="compositionally biased region" description="Polar residues" evidence="4">
    <location>
        <begin position="517"/>
        <end position="527"/>
    </location>
</feature>
<dbReference type="GO" id="GO:0044780">
    <property type="term" value="P:bacterial-type flagellum assembly"/>
    <property type="evidence" value="ECO:0007669"/>
    <property type="project" value="InterPro"/>
</dbReference>
<dbReference type="PRINTS" id="PR01007">
    <property type="entry name" value="FLGHOOKFLIK"/>
</dbReference>
<name>A9DA24_9GAMM</name>
<evidence type="ECO:0000256" key="1">
    <source>
        <dbReference type="ARBA" id="ARBA00003944"/>
    </source>
</evidence>
<accession>A9DA24</accession>
<gene>
    <name evidence="6" type="ORF">KT99_15717</name>
</gene>
<dbReference type="InterPro" id="IPR021136">
    <property type="entry name" value="Flagellar_hook_control-like_C"/>
</dbReference>
<dbReference type="InterPro" id="IPR052563">
    <property type="entry name" value="FliK"/>
</dbReference>
<evidence type="ECO:0000259" key="5">
    <source>
        <dbReference type="Pfam" id="PF02120"/>
    </source>
</evidence>
<evidence type="ECO:0000256" key="4">
    <source>
        <dbReference type="SAM" id="MobiDB-lite"/>
    </source>
</evidence>
<keyword evidence="6" id="KW-0282">Flagellum</keyword>
<comment type="function">
    <text evidence="1">Controls the length of the flagellar hook.</text>
</comment>
<feature type="region of interest" description="Disordered" evidence="4">
    <location>
        <begin position="517"/>
        <end position="550"/>
    </location>
</feature>
<dbReference type="CDD" id="cd17470">
    <property type="entry name" value="T3SS_Flik_C"/>
    <property type="match status" value="1"/>
</dbReference>
<dbReference type="EMBL" id="ABIC01000017">
    <property type="protein sequence ID" value="EDQ00689.1"/>
    <property type="molecule type" value="Genomic_DNA"/>
</dbReference>
<keyword evidence="6" id="KW-0966">Cell projection</keyword>
<organism evidence="6 7">
    <name type="scientific">Shewanella benthica KT99</name>
    <dbReference type="NCBI Taxonomy" id="314608"/>
    <lineage>
        <taxon>Bacteria</taxon>
        <taxon>Pseudomonadati</taxon>
        <taxon>Pseudomonadota</taxon>
        <taxon>Gammaproteobacteria</taxon>
        <taxon>Alteromonadales</taxon>
        <taxon>Shewanellaceae</taxon>
        <taxon>Shewanella</taxon>
    </lineage>
</organism>
<feature type="compositionally biased region" description="Polar residues" evidence="4">
    <location>
        <begin position="128"/>
        <end position="139"/>
    </location>
</feature>
<dbReference type="Proteomes" id="UP000005839">
    <property type="component" value="Unassembled WGS sequence"/>
</dbReference>
<proteinExistence type="inferred from homology"/>
<keyword evidence="7" id="KW-1185">Reference proteome</keyword>
<dbReference type="Pfam" id="PF02120">
    <property type="entry name" value="Flg_hook"/>
    <property type="match status" value="1"/>
</dbReference>
<feature type="region of interest" description="Disordered" evidence="4">
    <location>
        <begin position="118"/>
        <end position="139"/>
    </location>
</feature>
<feature type="compositionally biased region" description="Basic and acidic residues" evidence="4">
    <location>
        <begin position="301"/>
        <end position="312"/>
    </location>
</feature>
<dbReference type="PANTHER" id="PTHR37533:SF2">
    <property type="entry name" value="FLAGELLAR HOOK-LENGTH CONTROL PROTEIN"/>
    <property type="match status" value="1"/>
</dbReference>
<dbReference type="Gene3D" id="3.30.750.140">
    <property type="match status" value="1"/>
</dbReference>
<evidence type="ECO:0000256" key="2">
    <source>
        <dbReference type="ARBA" id="ARBA00009149"/>
    </source>
</evidence>
<dbReference type="PANTHER" id="PTHR37533">
    <property type="entry name" value="FLAGELLAR HOOK-LENGTH CONTROL PROTEIN"/>
    <property type="match status" value="1"/>
</dbReference>
<evidence type="ECO:0000256" key="3">
    <source>
        <dbReference type="ARBA" id="ARBA00022795"/>
    </source>
</evidence>
<feature type="region of interest" description="Disordered" evidence="4">
    <location>
        <begin position="268"/>
        <end position="327"/>
    </location>
</feature>
<dbReference type="STRING" id="314608.KT99_15717"/>
<feature type="region of interest" description="Disordered" evidence="4">
    <location>
        <begin position="60"/>
        <end position="94"/>
    </location>
</feature>
<evidence type="ECO:0000313" key="6">
    <source>
        <dbReference type="EMBL" id="EDQ00689.1"/>
    </source>
</evidence>
<evidence type="ECO:0000313" key="7">
    <source>
        <dbReference type="Proteomes" id="UP000005839"/>
    </source>
</evidence>
<keyword evidence="6" id="KW-0969">Cilium</keyword>
<dbReference type="GO" id="GO:0009424">
    <property type="term" value="C:bacterial-type flagellum hook"/>
    <property type="evidence" value="ECO:0007669"/>
    <property type="project" value="InterPro"/>
</dbReference>
<dbReference type="InterPro" id="IPR001635">
    <property type="entry name" value="Flag_hook_Flik"/>
</dbReference>
<feature type="domain" description="Flagellar hook-length control protein-like C-terminal" evidence="5">
    <location>
        <begin position="450"/>
        <end position="531"/>
    </location>
</feature>
<protein>
    <submittedName>
        <fullName evidence="6">Flagellar hook-length control protein FliK</fullName>
    </submittedName>
</protein>
<comment type="caution">
    <text evidence="6">The sequence shown here is derived from an EMBL/GenBank/DDBJ whole genome shotgun (WGS) entry which is preliminary data.</text>
</comment>
<sequence length="576" mass="62174">MDISLVGGLMQKMTNIFLANKENTSADLSVGGIKQGDKSRTQSSENNDFSVALAQASIQAQESNGAESVNIETRSAQDDPTLAGSGDESEREARVADKDIDVNHVLAQINWASKLEGNTRLDNRGDTLPQQGNEQTTSDARLDDYLLSVVNDADNTDFNLATDEVIAADVAIEPSQSASRIDVETLAIDADAQIIDADAEIIDADIQLSHPDAQLLEPNTQRPLDKNLIDKLVQTSGLSEAELTQSPPENLIQLIATVTNSEFQAASVRSPASVGGREGSESRSAGVTQANNTLPLPEAETSDKSSGVKDVAKVPQSQQAAGLDVLTRTENKIEQGKDKQSSSILGEKTQLEPSSKLSVAVTVKAEQQLKGAELSVQLNPSKANLEASATLMDTTSTSNVDIKTLAGMQLGSTPQSKADTPQFQLLSRQNNDTQSQMQEMIQRFSPVMKQQLVTMVSQGTLHAEIRLDPPELGPLVVRIQIQGDQTQVQFHVVQPQTRDIIEQALPKLREMLAEQGLQLTDSQVSQRDSGKDQGEAEHSERSQEGYDVELDEISADESLLSLNQPSSYRSAIDYYA</sequence>
<feature type="region of interest" description="Disordered" evidence="4">
    <location>
        <begin position="332"/>
        <end position="351"/>
    </location>
</feature>
<dbReference type="AlphaFoldDB" id="A9DA24"/>
<feature type="compositionally biased region" description="Polar residues" evidence="4">
    <location>
        <begin position="60"/>
        <end position="74"/>
    </location>
</feature>
<keyword evidence="3" id="KW-1005">Bacterial flagellum biogenesis</keyword>